<evidence type="ECO:0000256" key="6">
    <source>
        <dbReference type="ARBA" id="ARBA00023136"/>
    </source>
</evidence>
<dbReference type="AlphaFoldDB" id="A0A4R1GQA7"/>
<evidence type="ECO:0000256" key="7">
    <source>
        <dbReference type="SAM" id="Phobius"/>
    </source>
</evidence>
<proteinExistence type="predicted"/>
<dbReference type="Proteomes" id="UP000295777">
    <property type="component" value="Unassembled WGS sequence"/>
</dbReference>
<dbReference type="EMBL" id="SMFV01000001">
    <property type="protein sequence ID" value="TCK06712.1"/>
    <property type="molecule type" value="Genomic_DNA"/>
</dbReference>
<evidence type="ECO:0000256" key="2">
    <source>
        <dbReference type="ARBA" id="ARBA00022448"/>
    </source>
</evidence>
<feature type="transmembrane region" description="Helical" evidence="7">
    <location>
        <begin position="121"/>
        <end position="142"/>
    </location>
</feature>
<keyword evidence="5 7" id="KW-1133">Transmembrane helix</keyword>
<dbReference type="GO" id="GO:0055085">
    <property type="term" value="P:transmembrane transport"/>
    <property type="evidence" value="ECO:0007669"/>
    <property type="project" value="InterPro"/>
</dbReference>
<dbReference type="InterPro" id="IPR004776">
    <property type="entry name" value="Mem_transp_PIN-like"/>
</dbReference>
<evidence type="ECO:0008006" key="10">
    <source>
        <dbReference type="Google" id="ProtNLM"/>
    </source>
</evidence>
<keyword evidence="2" id="KW-0813">Transport</keyword>
<feature type="transmembrane region" description="Helical" evidence="7">
    <location>
        <begin position="57"/>
        <end position="82"/>
    </location>
</feature>
<sequence>MGDVLLNVILPLYLLIGVGFFVGKQKPELKTDTISFIVLYLFAPALIFSSFRSVEISLSNLTCILLTALGVFIGVYLLSLLVEQFLFGKKDEAFEISTTVMNAGYLGIPLIYLWFGEEGLPFAVTFMVIMAVYHFTLGIVILEGSLKSGLLSVLKIPLIYAVILSFFLKEIPIPTGIEKIIKLAGDATLPLMLVSIGISLSRITPSSVSLSLVGTLLRFVGGSLFALLFSSLLACPPLLKKVLIVQSSLPSAILNFVLCERFNRSPEVAASIIFISTLLFPFYLFFLKIFL</sequence>
<comment type="caution">
    <text evidence="8">The sequence shown here is derived from an EMBL/GenBank/DDBJ whole genome shotgun (WGS) entry which is preliminary data.</text>
</comment>
<keyword evidence="9" id="KW-1185">Reference proteome</keyword>
<dbReference type="RefSeq" id="WP_132525500.1">
    <property type="nucleotide sequence ID" value="NZ_SMFV01000001.1"/>
</dbReference>
<dbReference type="PANTHER" id="PTHR36838">
    <property type="entry name" value="AUXIN EFFLUX CARRIER FAMILY PROTEIN"/>
    <property type="match status" value="1"/>
</dbReference>
<feature type="transmembrane region" description="Helical" evidence="7">
    <location>
        <begin position="149"/>
        <end position="168"/>
    </location>
</feature>
<name>A0A4R1GQA7_9BACT</name>
<protein>
    <recommendedName>
        <fullName evidence="10">AEC family transporter</fullName>
    </recommendedName>
</protein>
<keyword evidence="4 7" id="KW-0812">Transmembrane</keyword>
<keyword evidence="6 7" id="KW-0472">Membrane</keyword>
<keyword evidence="3" id="KW-1003">Cell membrane</keyword>
<evidence type="ECO:0000256" key="1">
    <source>
        <dbReference type="ARBA" id="ARBA00004141"/>
    </source>
</evidence>
<comment type="subcellular location">
    <subcellularLocation>
        <location evidence="1">Membrane</location>
        <topology evidence="1">Multi-pass membrane protein</topology>
    </subcellularLocation>
</comment>
<feature type="transmembrane region" description="Helical" evidence="7">
    <location>
        <begin position="94"/>
        <end position="115"/>
    </location>
</feature>
<organism evidence="8 9">
    <name type="scientific">Phorcysia thermohydrogeniphila</name>
    <dbReference type="NCBI Taxonomy" id="936138"/>
    <lineage>
        <taxon>Bacteria</taxon>
        <taxon>Pseudomonadati</taxon>
        <taxon>Aquificota</taxon>
        <taxon>Aquificia</taxon>
        <taxon>Desulfurobacteriales</taxon>
        <taxon>Desulfurobacteriaceae</taxon>
        <taxon>Phorcysia</taxon>
    </lineage>
</organism>
<evidence type="ECO:0000313" key="9">
    <source>
        <dbReference type="Proteomes" id="UP000295777"/>
    </source>
</evidence>
<evidence type="ECO:0000256" key="5">
    <source>
        <dbReference type="ARBA" id="ARBA00022989"/>
    </source>
</evidence>
<dbReference type="PANTHER" id="PTHR36838:SF1">
    <property type="entry name" value="SLR1864 PROTEIN"/>
    <property type="match status" value="1"/>
</dbReference>
<evidence type="ECO:0000313" key="8">
    <source>
        <dbReference type="EMBL" id="TCK06712.1"/>
    </source>
</evidence>
<dbReference type="OrthoDB" id="9798064at2"/>
<feature type="transmembrane region" description="Helical" evidence="7">
    <location>
        <begin position="212"/>
        <end position="232"/>
    </location>
</feature>
<feature type="transmembrane region" description="Helical" evidence="7">
    <location>
        <begin position="270"/>
        <end position="290"/>
    </location>
</feature>
<feature type="transmembrane region" description="Helical" evidence="7">
    <location>
        <begin position="180"/>
        <end position="200"/>
    </location>
</feature>
<evidence type="ECO:0000256" key="4">
    <source>
        <dbReference type="ARBA" id="ARBA00022692"/>
    </source>
</evidence>
<dbReference type="GO" id="GO:0016020">
    <property type="term" value="C:membrane"/>
    <property type="evidence" value="ECO:0007669"/>
    <property type="project" value="UniProtKB-SubCell"/>
</dbReference>
<reference evidence="8 9" key="1">
    <citation type="submission" date="2019-03" db="EMBL/GenBank/DDBJ databases">
        <title>Genomic Encyclopedia of Archaeal and Bacterial Type Strains, Phase II (KMG-II): from individual species to whole genera.</title>
        <authorList>
            <person name="Goeker M."/>
        </authorList>
    </citation>
    <scope>NUCLEOTIDE SEQUENCE [LARGE SCALE GENOMIC DNA]</scope>
    <source>
        <strain evidence="8 9">DSM 24425</strain>
    </source>
</reference>
<feature type="transmembrane region" description="Helical" evidence="7">
    <location>
        <begin position="34"/>
        <end position="51"/>
    </location>
</feature>
<dbReference type="Pfam" id="PF03547">
    <property type="entry name" value="Mem_trans"/>
    <property type="match status" value="1"/>
</dbReference>
<feature type="transmembrane region" description="Helical" evidence="7">
    <location>
        <begin position="6"/>
        <end position="22"/>
    </location>
</feature>
<gene>
    <name evidence="8" type="ORF">CLV27_0522</name>
</gene>
<accession>A0A4R1GQA7</accession>
<evidence type="ECO:0000256" key="3">
    <source>
        <dbReference type="ARBA" id="ARBA00022475"/>
    </source>
</evidence>